<evidence type="ECO:0000256" key="2">
    <source>
        <dbReference type="ARBA" id="ARBA00023242"/>
    </source>
</evidence>
<dbReference type="RefSeq" id="XP_046012154.1">
    <property type="nucleotide sequence ID" value="XM_046158947.1"/>
</dbReference>
<dbReference type="EMBL" id="JAGTJQ010000006">
    <property type="protein sequence ID" value="KAH7029866.1"/>
    <property type="molecule type" value="Genomic_DNA"/>
</dbReference>
<keyword evidence="1" id="KW-0479">Metal-binding</keyword>
<dbReference type="Pfam" id="PF04082">
    <property type="entry name" value="Fungal_trans"/>
    <property type="match status" value="1"/>
</dbReference>
<reference evidence="5" key="1">
    <citation type="journal article" date="2021" name="Nat. Commun.">
        <title>Genetic determinants of endophytism in the Arabidopsis root mycobiome.</title>
        <authorList>
            <person name="Mesny F."/>
            <person name="Miyauchi S."/>
            <person name="Thiergart T."/>
            <person name="Pickel B."/>
            <person name="Atanasova L."/>
            <person name="Karlsson M."/>
            <person name="Huettel B."/>
            <person name="Barry K.W."/>
            <person name="Haridas S."/>
            <person name="Chen C."/>
            <person name="Bauer D."/>
            <person name="Andreopoulos W."/>
            <person name="Pangilinan J."/>
            <person name="LaButti K."/>
            <person name="Riley R."/>
            <person name="Lipzen A."/>
            <person name="Clum A."/>
            <person name="Drula E."/>
            <person name="Henrissat B."/>
            <person name="Kohler A."/>
            <person name="Grigoriev I.V."/>
            <person name="Martin F.M."/>
            <person name="Hacquard S."/>
        </authorList>
    </citation>
    <scope>NUCLEOTIDE SEQUENCE</scope>
    <source>
        <strain evidence="5">MPI-CAGE-CH-0230</strain>
    </source>
</reference>
<dbReference type="OrthoDB" id="3266505at2759"/>
<feature type="compositionally biased region" description="Basic residues" evidence="3">
    <location>
        <begin position="684"/>
        <end position="693"/>
    </location>
</feature>
<evidence type="ECO:0000256" key="1">
    <source>
        <dbReference type="ARBA" id="ARBA00022723"/>
    </source>
</evidence>
<gene>
    <name evidence="5" type="ORF">B0I36DRAFT_364339</name>
</gene>
<dbReference type="GO" id="GO:0003677">
    <property type="term" value="F:DNA binding"/>
    <property type="evidence" value="ECO:0007669"/>
    <property type="project" value="InterPro"/>
</dbReference>
<dbReference type="InterPro" id="IPR050987">
    <property type="entry name" value="AtrR-like"/>
</dbReference>
<dbReference type="InterPro" id="IPR001138">
    <property type="entry name" value="Zn2Cys6_DnaBD"/>
</dbReference>
<dbReference type="InterPro" id="IPR007219">
    <property type="entry name" value="XnlR_reg_dom"/>
</dbReference>
<keyword evidence="6" id="KW-1185">Reference proteome</keyword>
<organism evidence="5 6">
    <name type="scientific">Microdochium trichocladiopsis</name>
    <dbReference type="NCBI Taxonomy" id="1682393"/>
    <lineage>
        <taxon>Eukaryota</taxon>
        <taxon>Fungi</taxon>
        <taxon>Dikarya</taxon>
        <taxon>Ascomycota</taxon>
        <taxon>Pezizomycotina</taxon>
        <taxon>Sordariomycetes</taxon>
        <taxon>Xylariomycetidae</taxon>
        <taxon>Xylariales</taxon>
        <taxon>Microdochiaceae</taxon>
        <taxon>Microdochium</taxon>
    </lineage>
</organism>
<dbReference type="SMART" id="SM00906">
    <property type="entry name" value="Fungal_trans"/>
    <property type="match status" value="1"/>
</dbReference>
<dbReference type="GO" id="GO:0008270">
    <property type="term" value="F:zinc ion binding"/>
    <property type="evidence" value="ECO:0007669"/>
    <property type="project" value="InterPro"/>
</dbReference>
<dbReference type="CDD" id="cd00067">
    <property type="entry name" value="GAL4"/>
    <property type="match status" value="1"/>
</dbReference>
<dbReference type="PROSITE" id="PS50048">
    <property type="entry name" value="ZN2_CY6_FUNGAL_2"/>
    <property type="match status" value="1"/>
</dbReference>
<dbReference type="GO" id="GO:0006351">
    <property type="term" value="P:DNA-templated transcription"/>
    <property type="evidence" value="ECO:0007669"/>
    <property type="project" value="InterPro"/>
</dbReference>
<evidence type="ECO:0000259" key="4">
    <source>
        <dbReference type="PROSITE" id="PS50048"/>
    </source>
</evidence>
<dbReference type="PANTHER" id="PTHR46910:SF39">
    <property type="entry name" value="ZN(II)2CYS6 TRANSCRIPTION FACTOR (EUROFUNG)"/>
    <property type="match status" value="1"/>
</dbReference>
<feature type="domain" description="Zn(2)-C6 fungal-type" evidence="4">
    <location>
        <begin position="76"/>
        <end position="103"/>
    </location>
</feature>
<feature type="compositionally biased region" description="Pro residues" evidence="3">
    <location>
        <begin position="673"/>
        <end position="682"/>
    </location>
</feature>
<evidence type="ECO:0000313" key="6">
    <source>
        <dbReference type="Proteomes" id="UP000756346"/>
    </source>
</evidence>
<comment type="caution">
    <text evidence="5">The sequence shown here is derived from an EMBL/GenBank/DDBJ whole genome shotgun (WGS) entry which is preliminary data.</text>
</comment>
<dbReference type="GO" id="GO:0000981">
    <property type="term" value="F:DNA-binding transcription factor activity, RNA polymerase II-specific"/>
    <property type="evidence" value="ECO:0007669"/>
    <property type="project" value="InterPro"/>
</dbReference>
<dbReference type="CDD" id="cd12148">
    <property type="entry name" value="fungal_TF_MHR"/>
    <property type="match status" value="1"/>
</dbReference>
<feature type="region of interest" description="Disordered" evidence="3">
    <location>
        <begin position="135"/>
        <end position="155"/>
    </location>
</feature>
<name>A0A9P8Y549_9PEZI</name>
<feature type="region of interest" description="Disordered" evidence="3">
    <location>
        <begin position="634"/>
        <end position="694"/>
    </location>
</feature>
<dbReference type="Gene3D" id="4.10.240.10">
    <property type="entry name" value="Zn(2)-C6 fungal-type DNA-binding domain"/>
    <property type="match status" value="1"/>
</dbReference>
<dbReference type="Proteomes" id="UP000756346">
    <property type="component" value="Unassembled WGS sequence"/>
</dbReference>
<dbReference type="InterPro" id="IPR036864">
    <property type="entry name" value="Zn2-C6_fun-type_DNA-bd_sf"/>
</dbReference>
<dbReference type="AlphaFoldDB" id="A0A9P8Y549"/>
<dbReference type="GeneID" id="70188493"/>
<feature type="compositionally biased region" description="Basic and acidic residues" evidence="3">
    <location>
        <begin position="663"/>
        <end position="672"/>
    </location>
</feature>
<dbReference type="SUPFAM" id="SSF57701">
    <property type="entry name" value="Zn2/Cys6 DNA-binding domain"/>
    <property type="match status" value="1"/>
</dbReference>
<dbReference type="Pfam" id="PF00172">
    <property type="entry name" value="Zn_clus"/>
    <property type="match status" value="1"/>
</dbReference>
<proteinExistence type="predicted"/>
<protein>
    <recommendedName>
        <fullName evidence="4">Zn(2)-C6 fungal-type domain-containing protein</fullName>
    </recommendedName>
</protein>
<evidence type="ECO:0000256" key="3">
    <source>
        <dbReference type="SAM" id="MobiDB-lite"/>
    </source>
</evidence>
<sequence length="786" mass="86949">MAEPPLSVVSRPPKSPLRRVPIRLGLGAHLGVSTRQAALSASPYTCRRPVRGRPPETARDVDLVAVPKSASPPLRKCLTCRSRKVKCSGTVPCAYCSKRGLACHRHDPGERRFYSVEKIRDLEARLARFENRARRDDADGGKDAGSQEDLLGSRSPVLTLQRTQYTIPADAALSSSNNFGSRVSQLLGSYPWAHRPSNPERPPPVPNRYNEAIPPLPDEAHARRLVDAVLFYVGQTQSHFDPRLFFDRMDLYYAHAHDSAQACTPWFLEMLVVFALGKLFISDFAQGRDHEQGLPGSQLFEFALSNLPNLGQLYAQGTLGVEILALIALYLQNVDRQAEAYIHISTALRLAITHGYHKKAGVTHLLLSEKVQLNRLWWTVYMQDRRLAAATGNPYGIQDEAIDLDLPPESLGFGPAAPLRLNMEIARITGRITGVLYGDHDRTEHDFVSKVQEIIRSLSDISRHISSKISTDVRAPADAQVARTSASLQLMLLQATLLTIRPIMLHVTRLILSGNFTGGGELVTSSLGKLSRTCSEAARRLLGVVVALKERNILAIFGFFDCDATCSAAFVMILTAIFDSACPGEQKMRSSASLADAVEILQHMASNGNRHAIQRLQEVRRVWSHIEPHLHERWNATAPVPNASQVLPSPRAAPVTDVQVTERSIDDLESQRHPPPPPPPPQQQHHHHYHRRQSSVSAQIDASASDWFNSGIRDAERGGYVALDSELGHGQTVLPSALWDDISQLWLPLGEFNDGLFHEGNGIGEETEDSQTTFLCICLYAYAHLH</sequence>
<dbReference type="PANTHER" id="PTHR46910">
    <property type="entry name" value="TRANSCRIPTION FACTOR PDR1"/>
    <property type="match status" value="1"/>
</dbReference>
<keyword evidence="2" id="KW-0539">Nucleus</keyword>
<accession>A0A9P8Y549</accession>
<evidence type="ECO:0000313" key="5">
    <source>
        <dbReference type="EMBL" id="KAH7029866.1"/>
    </source>
</evidence>